<gene>
    <name evidence="2" type="primary">tuaG</name>
    <name evidence="2" type="ORF">LAL4801_00068</name>
</gene>
<dbReference type="EC" id="2.4.-.-" evidence="2"/>
<dbReference type="InterPro" id="IPR001173">
    <property type="entry name" value="Glyco_trans_2-like"/>
</dbReference>
<dbReference type="CDD" id="cd04184">
    <property type="entry name" value="GT2_RfbC_Mx_like"/>
    <property type="match status" value="1"/>
</dbReference>
<accession>A0A0M6XXY9</accession>
<dbReference type="PANTHER" id="PTHR43179">
    <property type="entry name" value="RHAMNOSYLTRANSFERASE WBBL"/>
    <property type="match status" value="1"/>
</dbReference>
<evidence type="ECO:0000313" key="2">
    <source>
        <dbReference type="EMBL" id="CTQ41650.1"/>
    </source>
</evidence>
<evidence type="ECO:0000313" key="3">
    <source>
        <dbReference type="Proteomes" id="UP000048926"/>
    </source>
</evidence>
<keyword evidence="2" id="KW-0328">Glycosyltransferase</keyword>
<feature type="domain" description="Glycosyltransferase 2-like" evidence="1">
    <location>
        <begin position="275"/>
        <end position="388"/>
    </location>
</feature>
<sequence>MLQEVAGWHNPPVISIVMPVYNTDLAQLRDAIQSVKKQIYPHWELCIADDCSTDPAVQEALKEFEESDGRIKVVYRSENGHICRASNSAIDIATGPYIAFMDHDDLLPVHALYYVAREIRQYPEADFIYSDEDKIRKEGWLTDPHFKPDWNLELFLTQNYINHLSVYRASIVRDVGGFRPGFEGSQDHDLALRVVARIDEKNIRHIPKILYHWRCFSGSGSFSDRWMQQAIEARQRAVREYFKDNYPDALVSVTNGPSGCNRIGRELPSPVPHVTIIIPTRDCTEFVKACVFSLFDKTDYPSFDVVIVDNDSVEVELIEYLAEIIEKHPVTVLPYSGEFNYSAMNNFAVEHASGSVVVLLNNDTQVISSEWLREMVSYAVLPHIGAVGAKLLYANGLVQHAGVIVGVGGIANHAFQFYQGGDIGYQNRLQLPQYFLAVTAACMVVEKDKYLKCGGLDDKDLKVAYNDVDFCLRLSRDFGLKNVYTPYAQLFHHESVSRGQDTSPEKIARFEHESMTMRQRWGDIMQRDPYYNKNFSHHNAYFQYNVS</sequence>
<reference evidence="3" key="1">
    <citation type="submission" date="2015-07" db="EMBL/GenBank/DDBJ databases">
        <authorList>
            <person name="Rodrigo-Torres Lidia"/>
            <person name="Arahal R.David."/>
        </authorList>
    </citation>
    <scope>NUCLEOTIDE SEQUENCE [LARGE SCALE GENOMIC DNA]</scope>
    <source>
        <strain evidence="3">CECT 4801</strain>
    </source>
</reference>
<feature type="domain" description="Glycosyltransferase 2-like" evidence="1">
    <location>
        <begin position="15"/>
        <end position="175"/>
    </location>
</feature>
<evidence type="ECO:0000259" key="1">
    <source>
        <dbReference type="Pfam" id="PF00535"/>
    </source>
</evidence>
<name>A0A0M6XXY9_9HYPH</name>
<dbReference type="Proteomes" id="UP000048926">
    <property type="component" value="Unassembled WGS sequence"/>
</dbReference>
<dbReference type="AlphaFoldDB" id="A0A0M6XXY9"/>
<keyword evidence="3" id="KW-1185">Reference proteome</keyword>
<dbReference type="PANTHER" id="PTHR43179:SF7">
    <property type="entry name" value="RHAMNOSYLTRANSFERASE WBBL"/>
    <property type="match status" value="1"/>
</dbReference>
<organism evidence="2 3">
    <name type="scientific">Roseibium aggregatum</name>
    <dbReference type="NCBI Taxonomy" id="187304"/>
    <lineage>
        <taxon>Bacteria</taxon>
        <taxon>Pseudomonadati</taxon>
        <taxon>Pseudomonadota</taxon>
        <taxon>Alphaproteobacteria</taxon>
        <taxon>Hyphomicrobiales</taxon>
        <taxon>Stappiaceae</taxon>
        <taxon>Roseibium</taxon>
    </lineage>
</organism>
<dbReference type="Gene3D" id="3.90.550.10">
    <property type="entry name" value="Spore Coat Polysaccharide Biosynthesis Protein SpsA, Chain A"/>
    <property type="match status" value="2"/>
</dbReference>
<protein>
    <submittedName>
        <fullName evidence="2">Putative teichuronic acid biosynthesis glycosyltransferase TuaG</fullName>
        <ecNumber evidence="2">2.4.-.-</ecNumber>
    </submittedName>
</protein>
<dbReference type="EMBL" id="CXST01000001">
    <property type="protein sequence ID" value="CTQ41650.1"/>
    <property type="molecule type" value="Genomic_DNA"/>
</dbReference>
<keyword evidence="2" id="KW-0808">Transferase</keyword>
<dbReference type="STRING" id="187304.B0E33_01640"/>
<dbReference type="SUPFAM" id="SSF53448">
    <property type="entry name" value="Nucleotide-diphospho-sugar transferases"/>
    <property type="match status" value="2"/>
</dbReference>
<dbReference type="InterPro" id="IPR029044">
    <property type="entry name" value="Nucleotide-diphossugar_trans"/>
</dbReference>
<dbReference type="Pfam" id="PF00535">
    <property type="entry name" value="Glycos_transf_2"/>
    <property type="match status" value="2"/>
</dbReference>
<dbReference type="GO" id="GO:0016757">
    <property type="term" value="F:glycosyltransferase activity"/>
    <property type="evidence" value="ECO:0007669"/>
    <property type="project" value="UniProtKB-KW"/>
</dbReference>
<proteinExistence type="predicted"/>